<accession>A0ABP9EYL9</accession>
<comment type="caution">
    <text evidence="2">The sequence shown here is derived from an EMBL/GenBank/DDBJ whole genome shotgun (WGS) entry which is preliminary data.</text>
</comment>
<dbReference type="RefSeq" id="WP_345577546.1">
    <property type="nucleotide sequence ID" value="NZ_BAABLV010000004.1"/>
</dbReference>
<dbReference type="Proteomes" id="UP001501521">
    <property type="component" value="Unassembled WGS sequence"/>
</dbReference>
<evidence type="ECO:0000313" key="2">
    <source>
        <dbReference type="EMBL" id="GAA4888945.1"/>
    </source>
</evidence>
<organism evidence="2 3">
    <name type="scientific">Tessaracoccus lubricantis</name>
    <dbReference type="NCBI Taxonomy" id="545543"/>
    <lineage>
        <taxon>Bacteria</taxon>
        <taxon>Bacillati</taxon>
        <taxon>Actinomycetota</taxon>
        <taxon>Actinomycetes</taxon>
        <taxon>Propionibacteriales</taxon>
        <taxon>Propionibacteriaceae</taxon>
        <taxon>Tessaracoccus</taxon>
    </lineage>
</organism>
<dbReference type="InterPro" id="IPR011528">
    <property type="entry name" value="NERD"/>
</dbReference>
<dbReference type="EMBL" id="BAABLV010000004">
    <property type="protein sequence ID" value="GAA4888945.1"/>
    <property type="molecule type" value="Genomic_DNA"/>
</dbReference>
<dbReference type="Pfam" id="PF08378">
    <property type="entry name" value="NERD"/>
    <property type="match status" value="1"/>
</dbReference>
<name>A0ABP9EYL9_9ACTN</name>
<reference evidence="3" key="1">
    <citation type="journal article" date="2019" name="Int. J. Syst. Evol. Microbiol.">
        <title>The Global Catalogue of Microorganisms (GCM) 10K type strain sequencing project: providing services to taxonomists for standard genome sequencing and annotation.</title>
        <authorList>
            <consortium name="The Broad Institute Genomics Platform"/>
            <consortium name="The Broad Institute Genome Sequencing Center for Infectious Disease"/>
            <person name="Wu L."/>
            <person name="Ma J."/>
        </authorList>
    </citation>
    <scope>NUCLEOTIDE SEQUENCE [LARGE SCALE GENOMIC DNA]</scope>
    <source>
        <strain evidence="3">JCM 19125</strain>
    </source>
</reference>
<evidence type="ECO:0000313" key="3">
    <source>
        <dbReference type="Proteomes" id="UP001501521"/>
    </source>
</evidence>
<feature type="domain" description="NERD" evidence="1">
    <location>
        <begin position="46"/>
        <end position="160"/>
    </location>
</feature>
<sequence>MADLLHSAAGSSLAAQAQAASASPVAGDRFVQQPYGASDPQSSWRVGMLGERSVARELIRLRQLDRRWGFLHSIPVGAKGADIDHLLIGPGGVFTLNTKHHARARLWVAGSTFMVSGHRQPYVRNSRHEAQRAARLLSTAVGRPVRVVGVIVPVAAQSLVVREQPGDVWVIPSHQLAGVFSSCIPALPAEMVLELFAHARRPETWRAH</sequence>
<keyword evidence="3" id="KW-1185">Reference proteome</keyword>
<dbReference type="PROSITE" id="PS50965">
    <property type="entry name" value="NERD"/>
    <property type="match status" value="1"/>
</dbReference>
<evidence type="ECO:0000259" key="1">
    <source>
        <dbReference type="PROSITE" id="PS50965"/>
    </source>
</evidence>
<protein>
    <recommendedName>
        <fullName evidence="1">NERD domain-containing protein</fullName>
    </recommendedName>
</protein>
<gene>
    <name evidence="2" type="ORF">GCM10025789_01610</name>
</gene>
<proteinExistence type="predicted"/>